<dbReference type="InterPro" id="IPR036624">
    <property type="entry name" value="Hcp1-lik_sf"/>
</dbReference>
<accession>A0ABS4DPX2</accession>
<evidence type="ECO:0000313" key="1">
    <source>
        <dbReference type="EMBL" id="MBP1475117.1"/>
    </source>
</evidence>
<sequence>MAFDMHLKFEGGSVKVEGSSLHKKHAKEVPVLAWSWGASNSADLHNSKTGGGGKAHVQDLSITKYVDSSSHALLQACCTGARLEKATLSVTNATGEQTDYLTIELSEGVMITSVSTGGSGGEDRLTENITVHFGKFAYKYQPQKPDGSADGAAKPFTYNMQEVSA</sequence>
<name>A0ABS4DPX2_9GAMM</name>
<proteinExistence type="predicted"/>
<dbReference type="EMBL" id="JAGJRS010000022">
    <property type="protein sequence ID" value="MBP1475117.1"/>
    <property type="molecule type" value="Genomic_DNA"/>
</dbReference>
<keyword evidence="2" id="KW-1185">Reference proteome</keyword>
<gene>
    <name evidence="1" type="ORF">J7I44_12460</name>
</gene>
<dbReference type="PANTHER" id="PTHR36152">
    <property type="entry name" value="CYTOPLASMIC PROTEIN-RELATED"/>
    <property type="match status" value="1"/>
</dbReference>
<dbReference type="Proteomes" id="UP000823790">
    <property type="component" value="Unassembled WGS sequence"/>
</dbReference>
<protein>
    <submittedName>
        <fullName evidence="1">Type VI secretion system tube protein Hcp</fullName>
    </submittedName>
</protein>
<dbReference type="InterPro" id="IPR053165">
    <property type="entry name" value="HSI-I_assembly_Hcp1"/>
</dbReference>
<dbReference type="PANTHER" id="PTHR36152:SF5">
    <property type="entry name" value="PROTEIN HCP1"/>
    <property type="match status" value="1"/>
</dbReference>
<dbReference type="Pfam" id="PF05638">
    <property type="entry name" value="T6SS_HCP"/>
    <property type="match status" value="1"/>
</dbReference>
<dbReference type="RefSeq" id="WP_209621217.1">
    <property type="nucleotide sequence ID" value="NZ_JAGJRS010000022.1"/>
</dbReference>
<organism evidence="1 2">
    <name type="scientific">Frateuria flava</name>
    <dbReference type="NCBI Taxonomy" id="2821489"/>
    <lineage>
        <taxon>Bacteria</taxon>
        <taxon>Pseudomonadati</taxon>
        <taxon>Pseudomonadota</taxon>
        <taxon>Gammaproteobacteria</taxon>
        <taxon>Lysobacterales</taxon>
        <taxon>Rhodanobacteraceae</taxon>
        <taxon>Frateuria</taxon>
    </lineage>
</organism>
<dbReference type="SUPFAM" id="SSF141452">
    <property type="entry name" value="Hcp1-like"/>
    <property type="match status" value="1"/>
</dbReference>
<dbReference type="InterPro" id="IPR008514">
    <property type="entry name" value="T6SS_Hcp"/>
</dbReference>
<evidence type="ECO:0000313" key="2">
    <source>
        <dbReference type="Proteomes" id="UP000823790"/>
    </source>
</evidence>
<reference evidence="1 2" key="1">
    <citation type="submission" date="2021-04" db="EMBL/GenBank/DDBJ databases">
        <authorList>
            <person name="Huq M.A."/>
        </authorList>
    </citation>
    <scope>NUCLEOTIDE SEQUENCE [LARGE SCALE GENOMIC DNA]</scope>
    <source>
        <strain evidence="1 2">MAH-13</strain>
    </source>
</reference>
<comment type="caution">
    <text evidence="1">The sequence shown here is derived from an EMBL/GenBank/DDBJ whole genome shotgun (WGS) entry which is preliminary data.</text>
</comment>
<dbReference type="Gene3D" id="2.30.110.20">
    <property type="entry name" value="Hcp1-like"/>
    <property type="match status" value="1"/>
</dbReference>